<keyword evidence="2" id="KW-0238">DNA-binding</keyword>
<comment type="caution">
    <text evidence="5">The sequence shown here is derived from an EMBL/GenBank/DDBJ whole genome shotgun (WGS) entry which is preliminary data.</text>
</comment>
<dbReference type="InterPro" id="IPR000835">
    <property type="entry name" value="HTH_MarR-typ"/>
</dbReference>
<dbReference type="InterPro" id="IPR036388">
    <property type="entry name" value="WH-like_DNA-bd_sf"/>
</dbReference>
<dbReference type="PANTHER" id="PTHR42756">
    <property type="entry name" value="TRANSCRIPTIONAL REGULATOR, MARR"/>
    <property type="match status" value="1"/>
</dbReference>
<dbReference type="GO" id="GO:0003700">
    <property type="term" value="F:DNA-binding transcription factor activity"/>
    <property type="evidence" value="ECO:0007669"/>
    <property type="project" value="InterPro"/>
</dbReference>
<feature type="domain" description="HTH marR-type" evidence="4">
    <location>
        <begin position="15"/>
        <end position="153"/>
    </location>
</feature>
<dbReference type="SUPFAM" id="SSF46785">
    <property type="entry name" value="Winged helix' DNA-binding domain"/>
    <property type="match status" value="1"/>
</dbReference>
<name>A0A6I4W1E3_9BACL</name>
<evidence type="ECO:0000313" key="6">
    <source>
        <dbReference type="Proteomes" id="UP000430692"/>
    </source>
</evidence>
<dbReference type="EMBL" id="WUUL01000030">
    <property type="protein sequence ID" value="MXQ56005.1"/>
    <property type="molecule type" value="Genomic_DNA"/>
</dbReference>
<keyword evidence="3" id="KW-0804">Transcription</keyword>
<dbReference type="AlphaFoldDB" id="A0A6I4W1E3"/>
<keyword evidence="6" id="KW-1185">Reference proteome</keyword>
<accession>A0A6I4W1E3</accession>
<gene>
    <name evidence="5" type="ORF">GSM42_20225</name>
</gene>
<evidence type="ECO:0000313" key="5">
    <source>
        <dbReference type="EMBL" id="MXQ56005.1"/>
    </source>
</evidence>
<dbReference type="InterPro" id="IPR036390">
    <property type="entry name" value="WH_DNA-bd_sf"/>
</dbReference>
<reference evidence="5 6" key="1">
    <citation type="submission" date="2019-12" db="EMBL/GenBank/DDBJ databases">
        <title>Whole-genome analyses of novel actinobacteria.</title>
        <authorList>
            <person name="Sahin N."/>
            <person name="Saygin H."/>
        </authorList>
    </citation>
    <scope>NUCLEOTIDE SEQUENCE [LARGE SCALE GENOMIC DNA]</scope>
    <source>
        <strain evidence="5 6">KC615</strain>
    </source>
</reference>
<dbReference type="Gene3D" id="1.10.10.10">
    <property type="entry name" value="Winged helix-like DNA-binding domain superfamily/Winged helix DNA-binding domain"/>
    <property type="match status" value="1"/>
</dbReference>
<dbReference type="PANTHER" id="PTHR42756:SF1">
    <property type="entry name" value="TRANSCRIPTIONAL REPRESSOR OF EMRAB OPERON"/>
    <property type="match status" value="1"/>
</dbReference>
<dbReference type="PROSITE" id="PS50995">
    <property type="entry name" value="HTH_MARR_2"/>
    <property type="match status" value="1"/>
</dbReference>
<evidence type="ECO:0000256" key="3">
    <source>
        <dbReference type="ARBA" id="ARBA00023163"/>
    </source>
</evidence>
<keyword evidence="1" id="KW-0805">Transcription regulation</keyword>
<evidence type="ECO:0000256" key="2">
    <source>
        <dbReference type="ARBA" id="ARBA00023125"/>
    </source>
</evidence>
<dbReference type="GO" id="GO:0003677">
    <property type="term" value="F:DNA binding"/>
    <property type="evidence" value="ECO:0007669"/>
    <property type="project" value="UniProtKB-KW"/>
</dbReference>
<sequence>MLYTIEMSKVNELTIEEISDVLLGIINKFSKEERKKTDYGIDIPLYHSEIRTITEIKEHEGIHISALAKHCGVTKGAISQVIKKLEQKELIIKRRDIRNQSRFLLHLTSKGEIAYSHYLQHNNEFKKLIVDILQNAPIDKVSFLNDFLGEIKKKL</sequence>
<dbReference type="SMART" id="SM00347">
    <property type="entry name" value="HTH_MARR"/>
    <property type="match status" value="1"/>
</dbReference>
<dbReference type="Pfam" id="PF01047">
    <property type="entry name" value="MarR"/>
    <property type="match status" value="1"/>
</dbReference>
<proteinExistence type="predicted"/>
<organism evidence="5 6">
    <name type="scientific">Shimazuella alba</name>
    <dbReference type="NCBI Taxonomy" id="2690964"/>
    <lineage>
        <taxon>Bacteria</taxon>
        <taxon>Bacillati</taxon>
        <taxon>Bacillota</taxon>
        <taxon>Bacilli</taxon>
        <taxon>Bacillales</taxon>
        <taxon>Thermoactinomycetaceae</taxon>
        <taxon>Shimazuella</taxon>
    </lineage>
</organism>
<protein>
    <submittedName>
        <fullName evidence="5">MarR family transcriptional regulator</fullName>
    </submittedName>
</protein>
<dbReference type="Proteomes" id="UP000430692">
    <property type="component" value="Unassembled WGS sequence"/>
</dbReference>
<dbReference type="RefSeq" id="WP_160803369.1">
    <property type="nucleotide sequence ID" value="NZ_WUUL01000030.1"/>
</dbReference>
<evidence type="ECO:0000259" key="4">
    <source>
        <dbReference type="PROSITE" id="PS50995"/>
    </source>
</evidence>
<evidence type="ECO:0000256" key="1">
    <source>
        <dbReference type="ARBA" id="ARBA00023015"/>
    </source>
</evidence>